<proteinExistence type="predicted"/>
<name>A0A6J6FWE1_9ZZZZ</name>
<sequence>MFAKVSNYGSYFLFAEDHDRLFRCTQLLTGTRFADFLAPVLGVDDRPFTYYDERLWVAFYSEARRGDALPPRLDRAQTRCLAREMAAFHSACTHIAPAIPATSNSIKADAIHLLDLLSSPFAPRNFDLSAEHIGLLWRRTHDFLLELETIRYDSWTRIPILVDWNLGNFSVRFDSSGDFALHSRWDYDWFRVESRMLDFYFLSRVSSATGDRTHWTYSPHTLTEPSFVEFIEAYHSVNPLSEEEIRFLPMAFTFFILNYVVREGARFFRPELCAKFRNDAARVYLPAVDRLDLDPLLRVVGR</sequence>
<evidence type="ECO:0000313" key="1">
    <source>
        <dbReference type="EMBL" id="CAB4591205.1"/>
    </source>
</evidence>
<reference evidence="1" key="1">
    <citation type="submission" date="2020-05" db="EMBL/GenBank/DDBJ databases">
        <authorList>
            <person name="Chiriac C."/>
            <person name="Salcher M."/>
            <person name="Ghai R."/>
            <person name="Kavagutti S V."/>
        </authorList>
    </citation>
    <scope>NUCLEOTIDE SEQUENCE</scope>
</reference>
<accession>A0A6J6FWE1</accession>
<dbReference type="InterPro" id="IPR011009">
    <property type="entry name" value="Kinase-like_dom_sf"/>
</dbReference>
<protein>
    <submittedName>
        <fullName evidence="1">Unannotated protein</fullName>
    </submittedName>
</protein>
<gene>
    <name evidence="1" type="ORF">UFOPK1722_01650</name>
</gene>
<dbReference type="EMBL" id="CAEZTS010000180">
    <property type="protein sequence ID" value="CAB4591205.1"/>
    <property type="molecule type" value="Genomic_DNA"/>
</dbReference>
<organism evidence="1">
    <name type="scientific">freshwater metagenome</name>
    <dbReference type="NCBI Taxonomy" id="449393"/>
    <lineage>
        <taxon>unclassified sequences</taxon>
        <taxon>metagenomes</taxon>
        <taxon>ecological metagenomes</taxon>
    </lineage>
</organism>
<dbReference type="AlphaFoldDB" id="A0A6J6FWE1"/>
<dbReference type="SUPFAM" id="SSF56112">
    <property type="entry name" value="Protein kinase-like (PK-like)"/>
    <property type="match status" value="1"/>
</dbReference>